<dbReference type="AlphaFoldDB" id="A0A1E3UIM2"/>
<feature type="transmembrane region" description="Helical" evidence="7">
    <location>
        <begin position="136"/>
        <end position="156"/>
    </location>
</feature>
<feature type="transmembrane region" description="Helical" evidence="7">
    <location>
        <begin position="231"/>
        <end position="255"/>
    </location>
</feature>
<dbReference type="GO" id="GO:0055085">
    <property type="term" value="P:transmembrane transport"/>
    <property type="evidence" value="ECO:0007669"/>
    <property type="project" value="InterPro"/>
</dbReference>
<reference evidence="9 11" key="2">
    <citation type="submission" date="2016-08" db="EMBL/GenBank/DDBJ databases">
        <authorList>
            <person name="Seilhamer J.J."/>
        </authorList>
    </citation>
    <scope>NUCLEOTIDE SEQUENCE [LARGE SCALE GENOMIC DNA]</scope>
    <source>
        <strain evidence="9 11">NML150140-1</strain>
    </source>
</reference>
<keyword evidence="5 7" id="KW-1133">Transmembrane helix</keyword>
<evidence type="ECO:0000313" key="10">
    <source>
        <dbReference type="EMBL" id="ODR54728.1"/>
    </source>
</evidence>
<feature type="transmembrane region" description="Helical" evidence="7">
    <location>
        <begin position="184"/>
        <end position="210"/>
    </location>
</feature>
<dbReference type="SUPFAM" id="SSF161098">
    <property type="entry name" value="MetI-like"/>
    <property type="match status" value="1"/>
</dbReference>
<dbReference type="Proteomes" id="UP000094271">
    <property type="component" value="Unassembled WGS sequence"/>
</dbReference>
<evidence type="ECO:0000259" key="8">
    <source>
        <dbReference type="PROSITE" id="PS50928"/>
    </source>
</evidence>
<reference evidence="10 12" key="1">
    <citation type="submission" date="2016-08" db="EMBL/GenBank/DDBJ databases">
        <title>Characterization of Isolates of Eisenbergiella tayi Derived from Blood Cultures, Using Whole Genome Sequencing.</title>
        <authorList>
            <person name="Bernier A.-M."/>
            <person name="Burdz T."/>
            <person name="Wiebe D."/>
            <person name="Bernard K."/>
        </authorList>
    </citation>
    <scope>NUCLEOTIDE SEQUENCE [LARGE SCALE GENOMIC DNA]</scope>
    <source>
        <strain evidence="10 12">NML120146</strain>
    </source>
</reference>
<comment type="caution">
    <text evidence="9">The sequence shown here is derived from an EMBL/GenBank/DDBJ whole genome shotgun (WGS) entry which is preliminary data.</text>
</comment>
<evidence type="ECO:0000256" key="3">
    <source>
        <dbReference type="ARBA" id="ARBA00022475"/>
    </source>
</evidence>
<protein>
    <submittedName>
        <fullName evidence="9">Protein lplB</fullName>
    </submittedName>
</protein>
<evidence type="ECO:0000256" key="6">
    <source>
        <dbReference type="ARBA" id="ARBA00023136"/>
    </source>
</evidence>
<evidence type="ECO:0000256" key="5">
    <source>
        <dbReference type="ARBA" id="ARBA00022989"/>
    </source>
</evidence>
<dbReference type="PANTHER" id="PTHR43227:SF11">
    <property type="entry name" value="BLL4140 PROTEIN"/>
    <property type="match status" value="1"/>
</dbReference>
<gene>
    <name evidence="9" type="ORF">BEI59_11805</name>
    <name evidence="10" type="ORF">BEI63_17500</name>
</gene>
<sequence>MKYSKRTENAPAEYIPFSGKKKLALKAWRQRYLFLMMLPALICVILFSYIPMTGLYISFVNYVPRGEGFYQDMMAADFIGLDWFTYFFSTDFAVIMRNTLCQSTLTLLFSFPAPILFAICLNEIKNNKIKKAAQTASYLPYFISWVIAANMFITFLSGDGIINDILQALHITNKDILFMQEGKYFWWILALANTWKNIGYDAIIYLAAISGIDQEMYEAAEVDGATRTQKIWYITLPSLLPTIMVMMLLAVGGILNVGYEQQLLLGNDAVIQYSDVFDTYTYRYGIINGMYSYGTAVGLFKSVVSFTFVAITNRLSRKHADVSLY</sequence>
<comment type="similarity">
    <text evidence="7">Belongs to the binding-protein-dependent transport system permease family.</text>
</comment>
<name>A0A1E3UIM2_9FIRM</name>
<proteinExistence type="inferred from homology"/>
<evidence type="ECO:0000256" key="4">
    <source>
        <dbReference type="ARBA" id="ARBA00022692"/>
    </source>
</evidence>
<keyword evidence="3" id="KW-1003">Cell membrane</keyword>
<dbReference type="Pfam" id="PF00528">
    <property type="entry name" value="BPD_transp_1"/>
    <property type="match status" value="1"/>
</dbReference>
<comment type="subcellular location">
    <subcellularLocation>
        <location evidence="1 7">Cell membrane</location>
        <topology evidence="1 7">Multi-pass membrane protein</topology>
    </subcellularLocation>
</comment>
<dbReference type="PROSITE" id="PS50928">
    <property type="entry name" value="ABC_TM1"/>
    <property type="match status" value="1"/>
</dbReference>
<feature type="transmembrane region" description="Helical" evidence="7">
    <location>
        <begin position="32"/>
        <end position="50"/>
    </location>
</feature>
<evidence type="ECO:0000256" key="7">
    <source>
        <dbReference type="RuleBase" id="RU363032"/>
    </source>
</evidence>
<evidence type="ECO:0000313" key="11">
    <source>
        <dbReference type="Proteomes" id="UP000094271"/>
    </source>
</evidence>
<evidence type="ECO:0000256" key="1">
    <source>
        <dbReference type="ARBA" id="ARBA00004651"/>
    </source>
</evidence>
<dbReference type="PANTHER" id="PTHR43227">
    <property type="entry name" value="BLL4140 PROTEIN"/>
    <property type="match status" value="1"/>
</dbReference>
<dbReference type="CDD" id="cd06261">
    <property type="entry name" value="TM_PBP2"/>
    <property type="match status" value="1"/>
</dbReference>
<feature type="domain" description="ABC transmembrane type-1" evidence="8">
    <location>
        <begin position="96"/>
        <end position="312"/>
    </location>
</feature>
<dbReference type="GO" id="GO:0005886">
    <property type="term" value="C:plasma membrane"/>
    <property type="evidence" value="ECO:0007669"/>
    <property type="project" value="UniProtKB-SubCell"/>
</dbReference>
<dbReference type="InterPro" id="IPR050809">
    <property type="entry name" value="UgpAE/MalFG_permease"/>
</dbReference>
<organism evidence="9 11">
    <name type="scientific">Eisenbergiella tayi</name>
    <dbReference type="NCBI Taxonomy" id="1432052"/>
    <lineage>
        <taxon>Bacteria</taxon>
        <taxon>Bacillati</taxon>
        <taxon>Bacillota</taxon>
        <taxon>Clostridia</taxon>
        <taxon>Lachnospirales</taxon>
        <taxon>Lachnospiraceae</taxon>
        <taxon>Eisenbergiella</taxon>
    </lineage>
</organism>
<evidence type="ECO:0000313" key="9">
    <source>
        <dbReference type="EMBL" id="ODR52186.1"/>
    </source>
</evidence>
<dbReference type="InterPro" id="IPR000515">
    <property type="entry name" value="MetI-like"/>
</dbReference>
<keyword evidence="4 7" id="KW-0812">Transmembrane</keyword>
<dbReference type="Proteomes" id="UP000094869">
    <property type="component" value="Unassembled WGS sequence"/>
</dbReference>
<feature type="transmembrane region" description="Helical" evidence="7">
    <location>
        <begin position="290"/>
        <end position="311"/>
    </location>
</feature>
<dbReference type="InterPro" id="IPR035906">
    <property type="entry name" value="MetI-like_sf"/>
</dbReference>
<evidence type="ECO:0000256" key="2">
    <source>
        <dbReference type="ARBA" id="ARBA00022448"/>
    </source>
</evidence>
<dbReference type="Gene3D" id="1.10.3720.10">
    <property type="entry name" value="MetI-like"/>
    <property type="match status" value="1"/>
</dbReference>
<dbReference type="EMBL" id="MEHD01000025">
    <property type="protein sequence ID" value="ODR54728.1"/>
    <property type="molecule type" value="Genomic_DNA"/>
</dbReference>
<dbReference type="OrthoDB" id="2637002at2"/>
<evidence type="ECO:0000313" key="12">
    <source>
        <dbReference type="Proteomes" id="UP000094869"/>
    </source>
</evidence>
<keyword evidence="6 7" id="KW-0472">Membrane</keyword>
<keyword evidence="2 7" id="KW-0813">Transport</keyword>
<feature type="transmembrane region" description="Helical" evidence="7">
    <location>
        <begin position="105"/>
        <end position="124"/>
    </location>
</feature>
<accession>A0A1E3UIM2</accession>
<keyword evidence="12" id="KW-1185">Reference proteome</keyword>
<dbReference type="EMBL" id="MEHA01000007">
    <property type="protein sequence ID" value="ODR52186.1"/>
    <property type="molecule type" value="Genomic_DNA"/>
</dbReference>
<dbReference type="RefSeq" id="WP_069410069.1">
    <property type="nucleotide sequence ID" value="NZ_DAWDRA010000028.1"/>
</dbReference>